<feature type="transmembrane region" description="Helical" evidence="7">
    <location>
        <begin position="91"/>
        <end position="109"/>
    </location>
</feature>
<keyword evidence="5 7" id="KW-0472">Membrane</keyword>
<evidence type="ECO:0000256" key="3">
    <source>
        <dbReference type="ARBA" id="ARBA00022729"/>
    </source>
</evidence>
<evidence type="ECO:0000256" key="4">
    <source>
        <dbReference type="ARBA" id="ARBA00022989"/>
    </source>
</evidence>
<dbReference type="GO" id="GO:0012505">
    <property type="term" value="C:endomembrane system"/>
    <property type="evidence" value="ECO:0007669"/>
    <property type="project" value="UniProtKB-SubCell"/>
</dbReference>
<gene>
    <name evidence="8" type="ORF">CDL15_Pgr028871</name>
</gene>
<name>A0A218WWZ3_PUNGR</name>
<comment type="subcellular location">
    <subcellularLocation>
        <location evidence="1">Endomembrane system</location>
        <topology evidence="1">Multi-pass membrane protein</topology>
    </subcellularLocation>
</comment>
<dbReference type="EMBL" id="MTKT01002590">
    <property type="protein sequence ID" value="OWM77234.1"/>
    <property type="molecule type" value="Genomic_DNA"/>
</dbReference>
<evidence type="ECO:0000256" key="2">
    <source>
        <dbReference type="ARBA" id="ARBA00022692"/>
    </source>
</evidence>
<comment type="similarity">
    <text evidence="6">Belongs to the DESIGUAL family.</text>
</comment>
<protein>
    <submittedName>
        <fullName evidence="8">Uncharacterized protein</fullName>
    </submittedName>
</protein>
<keyword evidence="3" id="KW-0732">Signal</keyword>
<evidence type="ECO:0000313" key="9">
    <source>
        <dbReference type="Proteomes" id="UP000197138"/>
    </source>
</evidence>
<feature type="transmembrane region" description="Helical" evidence="7">
    <location>
        <begin position="130"/>
        <end position="150"/>
    </location>
</feature>
<feature type="transmembrane region" description="Helical" evidence="7">
    <location>
        <begin position="45"/>
        <end position="63"/>
    </location>
</feature>
<proteinExistence type="inferred from homology"/>
<reference evidence="9" key="1">
    <citation type="journal article" date="2017" name="Plant J.">
        <title>The pomegranate (Punica granatum L.) genome and the genomics of punicalagin biosynthesis.</title>
        <authorList>
            <person name="Qin G."/>
            <person name="Xu C."/>
            <person name="Ming R."/>
            <person name="Tang H."/>
            <person name="Guyot R."/>
            <person name="Kramer E.M."/>
            <person name="Hu Y."/>
            <person name="Yi X."/>
            <person name="Qi Y."/>
            <person name="Xu X."/>
            <person name="Gao Z."/>
            <person name="Pan H."/>
            <person name="Jian J."/>
            <person name="Tian Y."/>
            <person name="Yue Z."/>
            <person name="Xu Y."/>
        </authorList>
    </citation>
    <scope>NUCLEOTIDE SEQUENCE [LARGE SCALE GENOMIC DNA]</scope>
    <source>
        <strain evidence="9">cv. Dabenzi</strain>
    </source>
</reference>
<dbReference type="InterPro" id="IPR009606">
    <property type="entry name" value="DEAL/Modifying_wall_lignin1/2"/>
</dbReference>
<comment type="caution">
    <text evidence="8">The sequence shown here is derived from an EMBL/GenBank/DDBJ whole genome shotgun (WGS) entry which is preliminary data.</text>
</comment>
<dbReference type="Pfam" id="PF06749">
    <property type="entry name" value="DUF1218"/>
    <property type="match status" value="1"/>
</dbReference>
<dbReference type="AlphaFoldDB" id="A0A218WWZ3"/>
<evidence type="ECO:0000256" key="1">
    <source>
        <dbReference type="ARBA" id="ARBA00004127"/>
    </source>
</evidence>
<evidence type="ECO:0000256" key="6">
    <source>
        <dbReference type="ARBA" id="ARBA00029467"/>
    </source>
</evidence>
<dbReference type="Proteomes" id="UP000197138">
    <property type="component" value="Unassembled WGS sequence"/>
</dbReference>
<accession>A0A218WWZ3</accession>
<sequence>MKPRHHVCVMGAMDSPMPVTREGLGALQARPHAQSIRMALTMKQTSLIVTALGLISFAFGVMAENKKPPNGTPIPGKDVVICKYQSDPTVYLGYLSVIFLIASSVTGYLSLFYPYNGKSVPHHALFENNILFIFFHIALFTAGLGLTLLLHPTVTEQFHQIRNVHPDLNTECPTAKTGVFGGGAFLSLDSTLFWLLTLMLVSNAREDYFEEQKGDGYDQESLASF</sequence>
<feature type="transmembrane region" description="Helical" evidence="7">
    <location>
        <begin position="179"/>
        <end position="201"/>
    </location>
</feature>
<evidence type="ECO:0000256" key="7">
    <source>
        <dbReference type="SAM" id="Phobius"/>
    </source>
</evidence>
<dbReference type="PANTHER" id="PTHR31769">
    <property type="entry name" value="OS07G0462200 PROTEIN-RELATED"/>
    <property type="match status" value="1"/>
</dbReference>
<evidence type="ECO:0000313" key="8">
    <source>
        <dbReference type="EMBL" id="OWM77234.1"/>
    </source>
</evidence>
<keyword evidence="2 7" id="KW-0812">Transmembrane</keyword>
<dbReference type="InterPro" id="IPR052222">
    <property type="entry name" value="DESIGUAL"/>
</dbReference>
<keyword evidence="4 7" id="KW-1133">Transmembrane helix</keyword>
<evidence type="ECO:0000256" key="5">
    <source>
        <dbReference type="ARBA" id="ARBA00023136"/>
    </source>
</evidence>
<organism evidence="8 9">
    <name type="scientific">Punica granatum</name>
    <name type="common">Pomegranate</name>
    <dbReference type="NCBI Taxonomy" id="22663"/>
    <lineage>
        <taxon>Eukaryota</taxon>
        <taxon>Viridiplantae</taxon>
        <taxon>Streptophyta</taxon>
        <taxon>Embryophyta</taxon>
        <taxon>Tracheophyta</taxon>
        <taxon>Spermatophyta</taxon>
        <taxon>Magnoliopsida</taxon>
        <taxon>eudicotyledons</taxon>
        <taxon>Gunneridae</taxon>
        <taxon>Pentapetalae</taxon>
        <taxon>rosids</taxon>
        <taxon>malvids</taxon>
        <taxon>Myrtales</taxon>
        <taxon>Lythraceae</taxon>
        <taxon>Punica</taxon>
    </lineage>
</organism>